<name>S3CUG3_GLAL2</name>
<dbReference type="OMA" id="ENNYLPC"/>
<evidence type="ECO:0000313" key="3">
    <source>
        <dbReference type="Proteomes" id="UP000016922"/>
    </source>
</evidence>
<feature type="signal peptide" evidence="1">
    <location>
        <begin position="1"/>
        <end position="19"/>
    </location>
</feature>
<evidence type="ECO:0000313" key="2">
    <source>
        <dbReference type="EMBL" id="EPE29265.1"/>
    </source>
</evidence>
<dbReference type="OrthoDB" id="265717at2759"/>
<organism evidence="2 3">
    <name type="scientific">Glarea lozoyensis (strain ATCC 20868 / MF5171)</name>
    <dbReference type="NCBI Taxonomy" id="1116229"/>
    <lineage>
        <taxon>Eukaryota</taxon>
        <taxon>Fungi</taxon>
        <taxon>Dikarya</taxon>
        <taxon>Ascomycota</taxon>
        <taxon>Pezizomycotina</taxon>
        <taxon>Leotiomycetes</taxon>
        <taxon>Helotiales</taxon>
        <taxon>Helotiaceae</taxon>
        <taxon>Glarea</taxon>
    </lineage>
</organism>
<keyword evidence="1" id="KW-0732">Signal</keyword>
<dbReference type="Proteomes" id="UP000016922">
    <property type="component" value="Unassembled WGS sequence"/>
</dbReference>
<dbReference type="KEGG" id="glz:GLAREA_00425"/>
<sequence length="319" mass="34588">MAKFSLIVAALSVLSVIKAAPLQERQSNTTIVSESAPNPIGTLYPTGITGTLNGTIVVVPIPYTLARSLIPEKFGILKEAYQSILPALPKDQYPLIIRSVIDHDVGLNGVNLIPDFQTVHVSYPFVDLLGDGYSSFSFQEYLIISADNPFTIGGVAAYKTIPVPATFRPNGQAYAFTPNGKRGEIYYDAYAANASSNDPPIVTTKFTPQGHLRWPMELFVNVTNQPAFTDGDVGCDNQIMMFNTTLSTGMNRPVPIVGDITIKAPFFQKDRDSQYLGVAGIKVDVAFLENNLVLCKSMKGYHGTGSGDRGTGIPTRTHY</sequence>
<gene>
    <name evidence="2" type="ORF">GLAREA_00425</name>
</gene>
<dbReference type="AlphaFoldDB" id="S3CUG3"/>
<dbReference type="eggNOG" id="ENOG502SJXQ">
    <property type="taxonomic scope" value="Eukaryota"/>
</dbReference>
<dbReference type="EMBL" id="KE145367">
    <property type="protein sequence ID" value="EPE29265.1"/>
    <property type="molecule type" value="Genomic_DNA"/>
</dbReference>
<proteinExistence type="predicted"/>
<dbReference type="GeneID" id="19459483"/>
<accession>S3CUG3</accession>
<protein>
    <submittedName>
        <fullName evidence="2">Uncharacterized protein</fullName>
    </submittedName>
</protein>
<keyword evidence="3" id="KW-1185">Reference proteome</keyword>
<reference evidence="2 3" key="1">
    <citation type="journal article" date="2013" name="BMC Genomics">
        <title>Genomics-driven discovery of the pneumocandin biosynthetic gene cluster in the fungus Glarea lozoyensis.</title>
        <authorList>
            <person name="Chen L."/>
            <person name="Yue Q."/>
            <person name="Zhang X."/>
            <person name="Xiang M."/>
            <person name="Wang C."/>
            <person name="Li S."/>
            <person name="Che Y."/>
            <person name="Ortiz-Lopez F.J."/>
            <person name="Bills G.F."/>
            <person name="Liu X."/>
            <person name="An Z."/>
        </authorList>
    </citation>
    <scope>NUCLEOTIDE SEQUENCE [LARGE SCALE GENOMIC DNA]</scope>
    <source>
        <strain evidence="3">ATCC 20868 / MF5171</strain>
    </source>
</reference>
<evidence type="ECO:0000256" key="1">
    <source>
        <dbReference type="SAM" id="SignalP"/>
    </source>
</evidence>
<dbReference type="HOGENOM" id="CLU_057891_0_0_1"/>
<feature type="chain" id="PRO_5004507667" evidence="1">
    <location>
        <begin position="20"/>
        <end position="319"/>
    </location>
</feature>
<dbReference type="RefSeq" id="XP_008083374.1">
    <property type="nucleotide sequence ID" value="XM_008085183.1"/>
</dbReference>